<proteinExistence type="predicted"/>
<dbReference type="Proteomes" id="UP000004277">
    <property type="component" value="Unassembled WGS sequence"/>
</dbReference>
<accession>A0ACD3SS96</accession>
<protein>
    <submittedName>
        <fullName evidence="1">Tripartite tricarboxylate transporter substrate binding protein</fullName>
    </submittedName>
</protein>
<organism evidence="1 2">
    <name type="scientific">Imbroritus primus</name>
    <dbReference type="NCBI Taxonomy" id="3058603"/>
    <lineage>
        <taxon>Bacteria</taxon>
        <taxon>Pseudomonadati</taxon>
        <taxon>Pseudomonadota</taxon>
        <taxon>Betaproteobacteria</taxon>
        <taxon>Burkholderiales</taxon>
        <taxon>Burkholderiaceae</taxon>
        <taxon>Imbroritus</taxon>
    </lineage>
</organism>
<evidence type="ECO:0000313" key="1">
    <source>
        <dbReference type="EMBL" id="TMS59175.1"/>
    </source>
</evidence>
<name>A0ACD3SS96_9BURK</name>
<dbReference type="EMBL" id="AKCV02000011">
    <property type="protein sequence ID" value="TMS59175.1"/>
    <property type="molecule type" value="Genomic_DNA"/>
</dbReference>
<evidence type="ECO:0000313" key="2">
    <source>
        <dbReference type="Proteomes" id="UP000004277"/>
    </source>
</evidence>
<comment type="caution">
    <text evidence="1">The sequence shown here is derived from an EMBL/GenBank/DDBJ whole genome shotgun (WGS) entry which is preliminary data.</text>
</comment>
<reference evidence="1" key="1">
    <citation type="submission" date="2019-05" db="EMBL/GenBank/DDBJ databases">
        <title>Revised genome assembly of Burkholderiaceae (previously Ralstonia) sp. PBA.</title>
        <authorList>
            <person name="Gan H.M."/>
        </authorList>
    </citation>
    <scope>NUCLEOTIDE SEQUENCE</scope>
    <source>
        <strain evidence="1">PBA</strain>
    </source>
</reference>
<gene>
    <name evidence="1" type="ORF">MW7_003070</name>
</gene>
<keyword evidence="2" id="KW-1185">Reference proteome</keyword>
<sequence length="319" mass="33931">MIRKLRGAAALLSMLVAGGAAAQSFPDRPIRLIVPYAAGGITDQVARQLTDIAAKKLGQPIVVDNRPGVNGTMGATQLVGQPADGYLLSMAPIGVFRVPHMQKTRFDPRKDFTYISMIAGYSSAVGVNADSPYKTLKDLVNAAKAPGANISYGTSGTYSSHHLAMVMLGKNTGAHWTHVPFKGDSEAITSMLGHNTQVTTVANSMVPFVQTNKIRILATFGEKRSADYPDAPTAKELGFPVVQASPFGIIAPVGVPQPVVQKLDEAFKSALDDPKFKAFASQVGLNINYRNSADYTAYAKRAFEEERETMAVAGAAAKD</sequence>